<evidence type="ECO:0000313" key="2">
    <source>
        <dbReference type="Proteomes" id="UP000030151"/>
    </source>
</evidence>
<dbReference type="Proteomes" id="UP000030151">
    <property type="component" value="Unassembled WGS sequence"/>
</dbReference>
<evidence type="ECO:0000313" key="1">
    <source>
        <dbReference type="EMBL" id="EXV04406.1"/>
    </source>
</evidence>
<proteinExistence type="predicted"/>
<comment type="caution">
    <text evidence="1">The sequence shown here is derived from an EMBL/GenBank/DDBJ whole genome shotgun (WGS) entry which is preliminary data.</text>
</comment>
<accession>A0A0A1V442</accession>
<dbReference type="HOGENOM" id="CLU_1283525_0_0_1"/>
<sequence>MEGVRLAGNKSQMVRTLHQGVGEQQVGRQPPRVKCSAGRFAGTVNAPGSSPCTPYFRWTLVISESAVIGPVCSGPLILSSTPGFSCLVEFYYNLGLSEIAVNLGGRRQMTGIPSTRRRRQGSSTIPKDGWLLCLLGAEGSPSVCRIPEGFLDKHAADPTQAEQAGAYSVSRLKPVTPHACCTMVLCWVMSRRRLQYTVTLPVTPGEEARGCKGDV</sequence>
<protein>
    <submittedName>
        <fullName evidence="1">Uncharacterized protein</fullName>
    </submittedName>
</protein>
<gene>
    <name evidence="1" type="ORF">X797_002079</name>
</gene>
<dbReference type="EMBL" id="JELW01000002">
    <property type="protein sequence ID" value="EXV04406.1"/>
    <property type="molecule type" value="Genomic_DNA"/>
</dbReference>
<organism evidence="1 2">
    <name type="scientific">Metarhizium robertsii</name>
    <dbReference type="NCBI Taxonomy" id="568076"/>
    <lineage>
        <taxon>Eukaryota</taxon>
        <taxon>Fungi</taxon>
        <taxon>Dikarya</taxon>
        <taxon>Ascomycota</taxon>
        <taxon>Pezizomycotina</taxon>
        <taxon>Sordariomycetes</taxon>
        <taxon>Hypocreomycetidae</taxon>
        <taxon>Hypocreales</taxon>
        <taxon>Clavicipitaceae</taxon>
        <taxon>Metarhizium</taxon>
    </lineage>
</organism>
<name>A0A0A1V442_9HYPO</name>
<reference evidence="1 2" key="1">
    <citation type="submission" date="2014-02" db="EMBL/GenBank/DDBJ databases">
        <title>The genome sequence of the entomopathogenic fungus Metarhizium robertsii ARSEF 2575.</title>
        <authorList>
            <person name="Giuliano Garisto Donzelli B."/>
            <person name="Roe B.A."/>
            <person name="Macmil S.L."/>
            <person name="Krasnoff S.B."/>
            <person name="Gibson D.M."/>
        </authorList>
    </citation>
    <scope>NUCLEOTIDE SEQUENCE [LARGE SCALE GENOMIC DNA]</scope>
    <source>
        <strain evidence="1 2">ARSEF 2575</strain>
    </source>
</reference>
<dbReference type="AlphaFoldDB" id="A0A0A1V442"/>